<dbReference type="InterPro" id="IPR040676">
    <property type="entry name" value="DUF5641"/>
</dbReference>
<dbReference type="GO" id="GO:0015074">
    <property type="term" value="P:DNA integration"/>
    <property type="evidence" value="ECO:0007669"/>
    <property type="project" value="InterPro"/>
</dbReference>
<dbReference type="Pfam" id="PF17921">
    <property type="entry name" value="Integrase_H2C2"/>
    <property type="match status" value="1"/>
</dbReference>
<dbReference type="RefSeq" id="XP_050556511.1">
    <property type="nucleotide sequence ID" value="XM_050700554.1"/>
</dbReference>
<dbReference type="PANTHER" id="PTHR47331:SF1">
    <property type="entry name" value="GAG-LIKE PROTEIN"/>
    <property type="match status" value="1"/>
</dbReference>
<sequence length="500" mass="56855">MPDLSENLAKYSNLTTLIRVLARVLRFVKNCRSNIKSNRLRGPLQVSELENAHSVAIKLAQKDSFPIELEQLGKGKSLNSKAALASLNPFLDENGILRVGGRIESSSYQYDKRHPILLHANHFLTKLIFKQEHLRLLHAGPQHLLASIRERYWPVGGRNLARRAARECVTCRRFNARTMDNIMGNLPADRVETDFPFSTIGTDFAGPFLITDRKGRGCKITKSYLCIFICFRYKCVHLELVSDLSMEAFLLTLKRFIARRGKPKVIYCDNGRNFVAAAKEINSFLESNSDSIKDSASREGIEFRFSPAYAPHFGGLWEAGVKSAKFHLYRVLKNIHLTFEELSSLFAQIEAILNSRPLCPLSPSPQDLSPLTPGHFIIGRPLTSLPSPYLLDYSTNRLDRFQRLEQARQHFWKRWSTEYVTELQQRTKWKVRCRELKVDDLVLIKDDGTPPLCWRLGRVSKLFPGTDGVPRVADVSTSQGTVRRAINRLCLLPSPDDCTA</sequence>
<reference evidence="3" key="1">
    <citation type="submission" date="2025-08" db="UniProtKB">
        <authorList>
            <consortium name="RefSeq"/>
        </authorList>
    </citation>
    <scope>IDENTIFICATION</scope>
    <source>
        <tissue evidence="3">Whole larval tissue</tissue>
    </source>
</reference>
<dbReference type="PROSITE" id="PS50994">
    <property type="entry name" value="INTEGRASE"/>
    <property type="match status" value="1"/>
</dbReference>
<dbReference type="InterPro" id="IPR012337">
    <property type="entry name" value="RNaseH-like_sf"/>
</dbReference>
<dbReference type="OrthoDB" id="5920040at2759"/>
<dbReference type="InterPro" id="IPR041588">
    <property type="entry name" value="Integrase_H2C2"/>
</dbReference>
<dbReference type="PANTHER" id="PTHR47331">
    <property type="entry name" value="PHD-TYPE DOMAIN-CONTAINING PROTEIN"/>
    <property type="match status" value="1"/>
</dbReference>
<dbReference type="InterPro" id="IPR036397">
    <property type="entry name" value="RNaseH_sf"/>
</dbReference>
<dbReference type="GO" id="GO:0003676">
    <property type="term" value="F:nucleic acid binding"/>
    <property type="evidence" value="ECO:0007669"/>
    <property type="project" value="InterPro"/>
</dbReference>
<feature type="domain" description="Integrase catalytic" evidence="1">
    <location>
        <begin position="192"/>
        <end position="381"/>
    </location>
</feature>
<accession>A0A9R0DZR6</accession>
<evidence type="ECO:0000313" key="2">
    <source>
        <dbReference type="Proteomes" id="UP000829999"/>
    </source>
</evidence>
<dbReference type="AlphaFoldDB" id="A0A9R0DZR6"/>
<evidence type="ECO:0000259" key="1">
    <source>
        <dbReference type="PROSITE" id="PS50994"/>
    </source>
</evidence>
<proteinExistence type="predicted"/>
<protein>
    <submittedName>
        <fullName evidence="3">Uncharacterized protein LOC126911753</fullName>
    </submittedName>
</protein>
<keyword evidence="2" id="KW-1185">Reference proteome</keyword>
<gene>
    <name evidence="3" type="primary">LOC126911753</name>
</gene>
<organism evidence="2 3">
    <name type="scientific">Spodoptera frugiperda</name>
    <name type="common">Fall armyworm</name>
    <dbReference type="NCBI Taxonomy" id="7108"/>
    <lineage>
        <taxon>Eukaryota</taxon>
        <taxon>Metazoa</taxon>
        <taxon>Ecdysozoa</taxon>
        <taxon>Arthropoda</taxon>
        <taxon>Hexapoda</taxon>
        <taxon>Insecta</taxon>
        <taxon>Pterygota</taxon>
        <taxon>Neoptera</taxon>
        <taxon>Endopterygota</taxon>
        <taxon>Lepidoptera</taxon>
        <taxon>Glossata</taxon>
        <taxon>Ditrysia</taxon>
        <taxon>Noctuoidea</taxon>
        <taxon>Noctuidae</taxon>
        <taxon>Amphipyrinae</taxon>
        <taxon>Spodoptera</taxon>
    </lineage>
</organism>
<dbReference type="GeneID" id="126911753"/>
<dbReference type="Gene3D" id="3.30.420.10">
    <property type="entry name" value="Ribonuclease H-like superfamily/Ribonuclease H"/>
    <property type="match status" value="1"/>
</dbReference>
<dbReference type="Pfam" id="PF18701">
    <property type="entry name" value="DUF5641"/>
    <property type="match status" value="1"/>
</dbReference>
<name>A0A9R0DZR6_SPOFR</name>
<dbReference type="InterPro" id="IPR001584">
    <property type="entry name" value="Integrase_cat-core"/>
</dbReference>
<dbReference type="Proteomes" id="UP000829999">
    <property type="component" value="Chromosome 19"/>
</dbReference>
<evidence type="ECO:0000313" key="3">
    <source>
        <dbReference type="RefSeq" id="XP_050556511.1"/>
    </source>
</evidence>
<dbReference type="SUPFAM" id="SSF53098">
    <property type="entry name" value="Ribonuclease H-like"/>
    <property type="match status" value="1"/>
</dbReference>